<keyword evidence="3" id="KW-0804">Transcription</keyword>
<dbReference type="Pfam" id="PF12833">
    <property type="entry name" value="HTH_18"/>
    <property type="match status" value="1"/>
</dbReference>
<dbReference type="PANTHER" id="PTHR47894">
    <property type="entry name" value="HTH-TYPE TRANSCRIPTIONAL REGULATOR GADX"/>
    <property type="match status" value="1"/>
</dbReference>
<keyword evidence="1" id="KW-0805">Transcription regulation</keyword>
<dbReference type="InterPro" id="IPR032687">
    <property type="entry name" value="AraC-type_N"/>
</dbReference>
<dbReference type="GO" id="GO:0005829">
    <property type="term" value="C:cytosol"/>
    <property type="evidence" value="ECO:0007669"/>
    <property type="project" value="TreeGrafter"/>
</dbReference>
<protein>
    <submittedName>
        <fullName evidence="5">AraC-type DNA-binding protein</fullName>
    </submittedName>
</protein>
<proteinExistence type="predicted"/>
<sequence>MPQLSGTTSVAYVLTLLAVAERHGAARTSLLQAAGLAAEDLHNPLARIAMRALARLFDAAAVQTGLPHIGLAFGQAVRPASFSGLGFVAMTCANLGEAIALIPRFGRLVFDTGRHEVLVEQDGQQARLGEPPLPTEAAGCVGLDDAVLAGWVSYGRWICGCDARPLRVEVRHAAPADVRPYTELFGCPVLFGMPANTLIFSPALLQLPVRDADPHLHRAMLQAAQAQLDRAFAGLSLQHRVRMLLTELLPQGEGRLEQVAARLHLAPRTLQRRLASEGTSFSQLLDALRRELVARYLCDAQMSLSDIALLLGFAEQSSFSHAFRDWQGCTPQEYRQRHCR</sequence>
<keyword evidence="6" id="KW-1185">Reference proteome</keyword>
<dbReference type="GO" id="GO:0000976">
    <property type="term" value="F:transcription cis-regulatory region binding"/>
    <property type="evidence" value="ECO:0007669"/>
    <property type="project" value="TreeGrafter"/>
</dbReference>
<dbReference type="PROSITE" id="PS01124">
    <property type="entry name" value="HTH_ARAC_FAMILY_2"/>
    <property type="match status" value="1"/>
</dbReference>
<evidence type="ECO:0000256" key="1">
    <source>
        <dbReference type="ARBA" id="ARBA00023015"/>
    </source>
</evidence>
<evidence type="ECO:0000313" key="5">
    <source>
        <dbReference type="EMBL" id="SFZ74730.1"/>
    </source>
</evidence>
<dbReference type="Proteomes" id="UP000186513">
    <property type="component" value="Unassembled WGS sequence"/>
</dbReference>
<dbReference type="Gene3D" id="1.10.10.60">
    <property type="entry name" value="Homeodomain-like"/>
    <property type="match status" value="1"/>
</dbReference>
<dbReference type="InterPro" id="IPR018060">
    <property type="entry name" value="HTH_AraC"/>
</dbReference>
<feature type="domain" description="HTH araC/xylS-type" evidence="4">
    <location>
        <begin position="239"/>
        <end position="337"/>
    </location>
</feature>
<dbReference type="SUPFAM" id="SSF46689">
    <property type="entry name" value="Homeodomain-like"/>
    <property type="match status" value="1"/>
</dbReference>
<dbReference type="EMBL" id="FPKR01000004">
    <property type="protein sequence ID" value="SFZ74730.1"/>
    <property type="molecule type" value="Genomic_DNA"/>
</dbReference>
<dbReference type="RefSeq" id="WP_072427899.1">
    <property type="nucleotide sequence ID" value="NZ_FPKR01000004.1"/>
</dbReference>
<accession>A0A1K2HEJ5</accession>
<dbReference type="PANTHER" id="PTHR47894:SF1">
    <property type="entry name" value="HTH-TYPE TRANSCRIPTIONAL REGULATOR VQSM"/>
    <property type="match status" value="1"/>
</dbReference>
<dbReference type="AlphaFoldDB" id="A0A1K2HEJ5"/>
<evidence type="ECO:0000313" key="6">
    <source>
        <dbReference type="Proteomes" id="UP000186513"/>
    </source>
</evidence>
<dbReference type="GO" id="GO:0003700">
    <property type="term" value="F:DNA-binding transcription factor activity"/>
    <property type="evidence" value="ECO:0007669"/>
    <property type="project" value="InterPro"/>
</dbReference>
<evidence type="ECO:0000256" key="3">
    <source>
        <dbReference type="ARBA" id="ARBA00023163"/>
    </source>
</evidence>
<dbReference type="InterPro" id="IPR009057">
    <property type="entry name" value="Homeodomain-like_sf"/>
</dbReference>
<dbReference type="Pfam" id="PF12625">
    <property type="entry name" value="Arabinose_bd"/>
    <property type="match status" value="1"/>
</dbReference>
<keyword evidence="2 5" id="KW-0238">DNA-binding</keyword>
<evidence type="ECO:0000256" key="2">
    <source>
        <dbReference type="ARBA" id="ARBA00023125"/>
    </source>
</evidence>
<dbReference type="OrthoDB" id="6506763at2"/>
<reference evidence="5 6" key="1">
    <citation type="submission" date="2016-11" db="EMBL/GenBank/DDBJ databases">
        <authorList>
            <person name="Jaros S."/>
            <person name="Januszkiewicz K."/>
            <person name="Wedrychowicz H."/>
        </authorList>
    </citation>
    <scope>NUCLEOTIDE SEQUENCE [LARGE SCALE GENOMIC DNA]</scope>
    <source>
        <strain evidence="5 6">DSM 18899</strain>
    </source>
</reference>
<dbReference type="SMART" id="SM00342">
    <property type="entry name" value="HTH_ARAC"/>
    <property type="match status" value="1"/>
</dbReference>
<organism evidence="5 6">
    <name type="scientific">Chitinimonas taiwanensis DSM 18899</name>
    <dbReference type="NCBI Taxonomy" id="1121279"/>
    <lineage>
        <taxon>Bacteria</taxon>
        <taxon>Pseudomonadati</taxon>
        <taxon>Pseudomonadota</taxon>
        <taxon>Betaproteobacteria</taxon>
        <taxon>Neisseriales</taxon>
        <taxon>Chitinibacteraceae</taxon>
        <taxon>Chitinimonas</taxon>
    </lineage>
</organism>
<dbReference type="STRING" id="1121279.SAMN02745887_01378"/>
<gene>
    <name evidence="5" type="ORF">SAMN02745887_01378</name>
</gene>
<dbReference type="PRINTS" id="PR00032">
    <property type="entry name" value="HTHARAC"/>
</dbReference>
<dbReference type="InterPro" id="IPR020449">
    <property type="entry name" value="Tscrpt_reg_AraC-type_HTH"/>
</dbReference>
<name>A0A1K2HEJ5_9NEIS</name>
<evidence type="ECO:0000259" key="4">
    <source>
        <dbReference type="PROSITE" id="PS01124"/>
    </source>
</evidence>